<gene>
    <name evidence="19" type="ORF">AWJ14_18645</name>
</gene>
<evidence type="ECO:0000256" key="8">
    <source>
        <dbReference type="ARBA" id="ARBA00022692"/>
    </source>
</evidence>
<evidence type="ECO:0000256" key="3">
    <source>
        <dbReference type="ARBA" id="ARBA00011052"/>
    </source>
</evidence>
<comment type="similarity">
    <text evidence="3">Belongs to the antenna complex beta subunit family.</text>
</comment>
<dbReference type="OrthoDB" id="7391998at2"/>
<evidence type="ECO:0000256" key="13">
    <source>
        <dbReference type="ARBA" id="ARBA00022991"/>
    </source>
</evidence>
<dbReference type="SUPFAM" id="SSF56918">
    <property type="entry name" value="Light-harvesting complex subunits"/>
    <property type="match status" value="1"/>
</dbReference>
<evidence type="ECO:0000313" key="20">
    <source>
        <dbReference type="Proteomes" id="UP000094795"/>
    </source>
</evidence>
<evidence type="ECO:0000256" key="10">
    <source>
        <dbReference type="ARBA" id="ARBA00022842"/>
    </source>
</evidence>
<comment type="subcellular location">
    <subcellularLocation>
        <location evidence="2">Cell inner membrane</location>
        <topology evidence="2">Single-pass type II membrane protein</topology>
    </subcellularLocation>
</comment>
<dbReference type="Gene3D" id="1.20.5.250">
    <property type="match status" value="1"/>
</dbReference>
<keyword evidence="9 16" id="KW-0479">Metal-binding</keyword>
<keyword evidence="8 17" id="KW-0812">Transmembrane</keyword>
<keyword evidence="14 17" id="KW-0472">Membrane</keyword>
<dbReference type="PIRSF" id="PIRSF002900">
    <property type="entry name" value="Antenna_beta"/>
    <property type="match status" value="1"/>
</dbReference>
<comment type="caution">
    <text evidence="19">The sequence shown here is derived from an EMBL/GenBank/DDBJ whole genome shotgun (WGS) entry which is preliminary data.</text>
</comment>
<evidence type="ECO:0000256" key="12">
    <source>
        <dbReference type="ARBA" id="ARBA00022989"/>
    </source>
</evidence>
<protein>
    <submittedName>
        <fullName evidence="19">Light-harvesting protein</fullName>
    </submittedName>
</protein>
<evidence type="ECO:0000256" key="6">
    <source>
        <dbReference type="ARBA" id="ARBA00022494"/>
    </source>
</evidence>
<evidence type="ECO:0000256" key="15">
    <source>
        <dbReference type="ARBA" id="ARBA00023243"/>
    </source>
</evidence>
<dbReference type="GO" id="GO:0019684">
    <property type="term" value="P:photosynthesis, light reaction"/>
    <property type="evidence" value="ECO:0007669"/>
    <property type="project" value="InterPro"/>
</dbReference>
<evidence type="ECO:0000256" key="9">
    <source>
        <dbReference type="ARBA" id="ARBA00022723"/>
    </source>
</evidence>
<dbReference type="InterPro" id="IPR000066">
    <property type="entry name" value="Antenna_a/b"/>
</dbReference>
<keyword evidence="12 17" id="KW-1133">Transmembrane helix</keyword>
<evidence type="ECO:0000256" key="1">
    <source>
        <dbReference type="ARBA" id="ARBA00002455"/>
    </source>
</evidence>
<evidence type="ECO:0000256" key="14">
    <source>
        <dbReference type="ARBA" id="ARBA00023136"/>
    </source>
</evidence>
<dbReference type="InterPro" id="IPR023623">
    <property type="entry name" value="Antenna_beta_CS"/>
</dbReference>
<keyword evidence="10 16" id="KW-0460">Magnesium</keyword>
<evidence type="ECO:0000256" key="5">
    <source>
        <dbReference type="ARBA" id="ARBA00022475"/>
    </source>
</evidence>
<feature type="domain" description="Antenna complex alpha/beta subunit" evidence="18">
    <location>
        <begin position="17"/>
        <end position="50"/>
    </location>
</feature>
<accession>A0A1C1YY84</accession>
<reference evidence="19 20" key="1">
    <citation type="submission" date="2015-12" db="EMBL/GenBank/DDBJ databases">
        <authorList>
            <person name="Shamseldin A."/>
            <person name="Moawad H."/>
            <person name="Abd El-Rahim W.M."/>
            <person name="Sadowsky M.J."/>
        </authorList>
    </citation>
    <scope>NUCLEOTIDE SEQUENCE [LARGE SCALE GENOMIC DNA]</scope>
    <source>
        <strain evidence="19 20">JC234</strain>
    </source>
</reference>
<dbReference type="GO" id="GO:0005886">
    <property type="term" value="C:plasma membrane"/>
    <property type="evidence" value="ECO:0007669"/>
    <property type="project" value="UniProtKB-SubCell"/>
</dbReference>
<evidence type="ECO:0000256" key="17">
    <source>
        <dbReference type="SAM" id="Phobius"/>
    </source>
</evidence>
<feature type="transmembrane region" description="Helical" evidence="17">
    <location>
        <begin position="31"/>
        <end position="49"/>
    </location>
</feature>
<dbReference type="InterPro" id="IPR002362">
    <property type="entry name" value="LHB-1/5"/>
</dbReference>
<dbReference type="NCBIfam" id="NF040862">
    <property type="entry name" value="pufB_517_ASD"/>
    <property type="match status" value="1"/>
</dbReference>
<dbReference type="PRINTS" id="PR00674">
    <property type="entry name" value="LIGHTHARVSTB"/>
</dbReference>
<evidence type="ECO:0000256" key="16">
    <source>
        <dbReference type="PIRSR" id="PIRSR002900-1"/>
    </source>
</evidence>
<dbReference type="GO" id="GO:0030077">
    <property type="term" value="C:plasma membrane light-harvesting complex"/>
    <property type="evidence" value="ECO:0007669"/>
    <property type="project" value="InterPro"/>
</dbReference>
<evidence type="ECO:0000259" key="18">
    <source>
        <dbReference type="Pfam" id="PF00556"/>
    </source>
</evidence>
<proteinExistence type="inferred from homology"/>
<dbReference type="InterPro" id="IPR023624">
    <property type="entry name" value="Antenna_beta_dom_sf"/>
</dbReference>
<feature type="binding site" description="axial binding residue" evidence="16">
    <location>
        <position position="40"/>
    </location>
    <ligand>
        <name>a bacteriochlorophyll</name>
        <dbReference type="ChEBI" id="CHEBI:38201"/>
    </ligand>
    <ligandPart>
        <name>Mg</name>
        <dbReference type="ChEBI" id="CHEBI:25107"/>
    </ligandPart>
</feature>
<evidence type="ECO:0000256" key="4">
    <source>
        <dbReference type="ARBA" id="ARBA00011367"/>
    </source>
</evidence>
<organism evidence="19 20">
    <name type="scientific">Hoeflea olei</name>
    <dbReference type="NCBI Taxonomy" id="1480615"/>
    <lineage>
        <taxon>Bacteria</taxon>
        <taxon>Pseudomonadati</taxon>
        <taxon>Pseudomonadota</taxon>
        <taxon>Alphaproteobacteria</taxon>
        <taxon>Hyphomicrobiales</taxon>
        <taxon>Rhizobiaceae</taxon>
        <taxon>Hoeflea</taxon>
    </lineage>
</organism>
<dbReference type="GO" id="GO:0042314">
    <property type="term" value="F:bacteriochlorophyll binding"/>
    <property type="evidence" value="ECO:0007669"/>
    <property type="project" value="UniProtKB-KW"/>
</dbReference>
<keyword evidence="5" id="KW-1003">Cell membrane</keyword>
<sequence>MNYDPDKVWPSGLTIGEAEELHRHIIDGTRVFGFIAIVAHILAYVYTPWFG</sequence>
<dbReference type="EMBL" id="LQZT01000006">
    <property type="protein sequence ID" value="OCW58513.1"/>
    <property type="molecule type" value="Genomic_DNA"/>
</dbReference>
<dbReference type="RefSeq" id="WP_035523071.1">
    <property type="nucleotide sequence ID" value="NZ_LQZT01000006.1"/>
</dbReference>
<dbReference type="Pfam" id="PF00556">
    <property type="entry name" value="LHC"/>
    <property type="match status" value="1"/>
</dbReference>
<keyword evidence="11" id="KW-0076">Bacteriochlorophyll</keyword>
<feature type="binding site" description="axial binding residue" evidence="16">
    <location>
        <position position="22"/>
    </location>
    <ligand>
        <name>a bacteriochlorophyll</name>
        <dbReference type="ChEBI" id="CHEBI:38201"/>
    </ligand>
    <ligandPart>
        <name>Mg</name>
        <dbReference type="ChEBI" id="CHEBI:25107"/>
    </ligandPart>
</feature>
<name>A0A1C1YY84_9HYPH</name>
<comment type="function">
    <text evidence="1">Antenna complexes are light-harvesting systems, which transfer the excitation energy to the reaction centers.</text>
</comment>
<evidence type="ECO:0000256" key="7">
    <source>
        <dbReference type="ARBA" id="ARBA00022549"/>
    </source>
</evidence>
<dbReference type="STRING" id="1480615.AWJ14_18645"/>
<evidence type="ECO:0000256" key="2">
    <source>
        <dbReference type="ARBA" id="ARBA00004249"/>
    </source>
</evidence>
<comment type="subunit">
    <text evidence="4">The core complex is formed by different alpha and beta chains, binding bacteriochlorophyll molecules, and arranged most probably in tetrameric structures disposed around the reaction center. The non-pigmented gamma chains may constitute additional components.</text>
</comment>
<keyword evidence="6" id="KW-0148">Chlorophyll</keyword>
<dbReference type="InterPro" id="IPR035889">
    <property type="entry name" value="Light-harvesting_complex"/>
</dbReference>
<keyword evidence="20" id="KW-1185">Reference proteome</keyword>
<keyword evidence="15" id="KW-0437">Light-harvesting polypeptide</keyword>
<dbReference type="GO" id="GO:0046872">
    <property type="term" value="F:metal ion binding"/>
    <property type="evidence" value="ECO:0007669"/>
    <property type="project" value="UniProtKB-KW"/>
</dbReference>
<evidence type="ECO:0000256" key="11">
    <source>
        <dbReference type="ARBA" id="ARBA00022956"/>
    </source>
</evidence>
<dbReference type="AlphaFoldDB" id="A0A1C1YY84"/>
<keyword evidence="13" id="KW-0157">Chromophore</keyword>
<dbReference type="PROSITE" id="PS00969">
    <property type="entry name" value="ANTENNA_COMP_BETA"/>
    <property type="match status" value="1"/>
</dbReference>
<keyword evidence="7" id="KW-0042">Antenna complex</keyword>
<evidence type="ECO:0000313" key="19">
    <source>
        <dbReference type="EMBL" id="OCW58513.1"/>
    </source>
</evidence>
<dbReference type="Proteomes" id="UP000094795">
    <property type="component" value="Unassembled WGS sequence"/>
</dbReference>